<evidence type="ECO:0000313" key="2">
    <source>
        <dbReference type="Proteomes" id="UP001148662"/>
    </source>
</evidence>
<gene>
    <name evidence="1" type="ORF">NM688_g5993</name>
</gene>
<proteinExistence type="predicted"/>
<evidence type="ECO:0000313" key="1">
    <source>
        <dbReference type="EMBL" id="KAJ3542225.1"/>
    </source>
</evidence>
<comment type="caution">
    <text evidence="1">The sequence shown here is derived from an EMBL/GenBank/DDBJ whole genome shotgun (WGS) entry which is preliminary data.</text>
</comment>
<organism evidence="1 2">
    <name type="scientific">Phlebia brevispora</name>
    <dbReference type="NCBI Taxonomy" id="194682"/>
    <lineage>
        <taxon>Eukaryota</taxon>
        <taxon>Fungi</taxon>
        <taxon>Dikarya</taxon>
        <taxon>Basidiomycota</taxon>
        <taxon>Agaricomycotina</taxon>
        <taxon>Agaricomycetes</taxon>
        <taxon>Polyporales</taxon>
        <taxon>Meruliaceae</taxon>
        <taxon>Phlebia</taxon>
    </lineage>
</organism>
<dbReference type="EMBL" id="JANHOG010001171">
    <property type="protein sequence ID" value="KAJ3542225.1"/>
    <property type="molecule type" value="Genomic_DNA"/>
</dbReference>
<name>A0ACC1SLC8_9APHY</name>
<reference evidence="1" key="1">
    <citation type="submission" date="2022-07" db="EMBL/GenBank/DDBJ databases">
        <title>Genome Sequence of Phlebia brevispora.</title>
        <authorList>
            <person name="Buettner E."/>
        </authorList>
    </citation>
    <scope>NUCLEOTIDE SEQUENCE</scope>
    <source>
        <strain evidence="1">MPL23</strain>
    </source>
</reference>
<keyword evidence="2" id="KW-1185">Reference proteome</keyword>
<protein>
    <submittedName>
        <fullName evidence="1">Uncharacterized protein</fullName>
    </submittedName>
</protein>
<dbReference type="Proteomes" id="UP001148662">
    <property type="component" value="Unassembled WGS sequence"/>
</dbReference>
<sequence length="183" mass="20639">MLPLLSVPEEFGPVVDTNEKGVTCLMYERKVPLVLRCPFDRDDIDKCAVPYFAADKTLAKDHVQDYHAHGFPELAALLKQYCPSPANKKSQKLEDKKSQPKQPKKPKQSKSPQGQKAELPKVVCPDPKCPTSCGILDLGRHVVEKHMNAQKYWCQWCGKIKGRARSDWRAHLDHCPQSPGVKP</sequence>
<accession>A0ACC1SLC8</accession>